<dbReference type="AlphaFoldDB" id="A0A7J8BAR2"/>
<dbReference type="EMBL" id="JACASE010000018">
    <property type="protein sequence ID" value="KAF6395410.1"/>
    <property type="molecule type" value="Genomic_DNA"/>
</dbReference>
<proteinExistence type="predicted"/>
<feature type="region of interest" description="Disordered" evidence="1">
    <location>
        <begin position="80"/>
        <end position="122"/>
    </location>
</feature>
<evidence type="ECO:0000313" key="2">
    <source>
        <dbReference type="EMBL" id="KAF6395410.1"/>
    </source>
</evidence>
<feature type="region of interest" description="Disordered" evidence="1">
    <location>
        <begin position="1"/>
        <end position="31"/>
    </location>
</feature>
<dbReference type="Proteomes" id="UP000593571">
    <property type="component" value="Unassembled WGS sequence"/>
</dbReference>
<comment type="caution">
    <text evidence="2">The sequence shown here is derived from an EMBL/GenBank/DDBJ whole genome shotgun (WGS) entry which is preliminary data.</text>
</comment>
<sequence length="122" mass="14051">MNPPHETTRRKNMCSSARTTKPNTTSPIRTRTRTRAQHVTYLDTHTHARTARHAFGHTHARTHVTHAGAGAHNTSRIRTRTRAQHVTDSDTHTHARTRSYVTRIRSSKTKSRRDKIYEHNQG</sequence>
<reference evidence="2 3" key="1">
    <citation type="journal article" date="2020" name="Nature">
        <title>Six reference-quality genomes reveal evolution of bat adaptations.</title>
        <authorList>
            <person name="Jebb D."/>
            <person name="Huang Z."/>
            <person name="Pippel M."/>
            <person name="Hughes G.M."/>
            <person name="Lavrichenko K."/>
            <person name="Devanna P."/>
            <person name="Winkler S."/>
            <person name="Jermiin L.S."/>
            <person name="Skirmuntt E.C."/>
            <person name="Katzourakis A."/>
            <person name="Burkitt-Gray L."/>
            <person name="Ray D.A."/>
            <person name="Sullivan K.A.M."/>
            <person name="Roscito J.G."/>
            <person name="Kirilenko B.M."/>
            <person name="Davalos L.M."/>
            <person name="Corthals A.P."/>
            <person name="Power M.L."/>
            <person name="Jones G."/>
            <person name="Ransome R.D."/>
            <person name="Dechmann D.K.N."/>
            <person name="Locatelli A.G."/>
            <person name="Puechmaille S.J."/>
            <person name="Fedrigo O."/>
            <person name="Jarvis E.D."/>
            <person name="Hiller M."/>
            <person name="Vernes S.C."/>
            <person name="Myers E.W."/>
            <person name="Teeling E.C."/>
        </authorList>
    </citation>
    <scope>NUCLEOTIDE SEQUENCE [LARGE SCALE GENOMIC DNA]</scope>
    <source>
        <strain evidence="2">MRouAeg1</strain>
        <tissue evidence="2">Muscle</tissue>
    </source>
</reference>
<keyword evidence="3" id="KW-1185">Reference proteome</keyword>
<organism evidence="2 3">
    <name type="scientific">Rousettus aegyptiacus</name>
    <name type="common">Egyptian fruit bat</name>
    <name type="synonym">Pteropus aegyptiacus</name>
    <dbReference type="NCBI Taxonomy" id="9407"/>
    <lineage>
        <taxon>Eukaryota</taxon>
        <taxon>Metazoa</taxon>
        <taxon>Chordata</taxon>
        <taxon>Craniata</taxon>
        <taxon>Vertebrata</taxon>
        <taxon>Euteleostomi</taxon>
        <taxon>Mammalia</taxon>
        <taxon>Eutheria</taxon>
        <taxon>Laurasiatheria</taxon>
        <taxon>Chiroptera</taxon>
        <taxon>Yinpterochiroptera</taxon>
        <taxon>Pteropodoidea</taxon>
        <taxon>Pteropodidae</taxon>
        <taxon>Rousettinae</taxon>
        <taxon>Rousettus</taxon>
    </lineage>
</organism>
<feature type="compositionally biased region" description="Polar residues" evidence="1">
    <location>
        <begin position="13"/>
        <end position="28"/>
    </location>
</feature>
<name>A0A7J8BAR2_ROUAE</name>
<evidence type="ECO:0000313" key="3">
    <source>
        <dbReference type="Proteomes" id="UP000593571"/>
    </source>
</evidence>
<accession>A0A7J8BAR2</accession>
<protein>
    <submittedName>
        <fullName evidence="2">Uncharacterized protein</fullName>
    </submittedName>
</protein>
<evidence type="ECO:0000256" key="1">
    <source>
        <dbReference type="SAM" id="MobiDB-lite"/>
    </source>
</evidence>
<gene>
    <name evidence="2" type="ORF">HJG63_009966</name>
</gene>